<dbReference type="GO" id="GO:0004521">
    <property type="term" value="F:RNA endonuclease activity"/>
    <property type="evidence" value="ECO:0007669"/>
    <property type="project" value="TreeGrafter"/>
</dbReference>
<dbReference type="SUPFAM" id="SSF56281">
    <property type="entry name" value="Metallo-hydrolase/oxidoreductase"/>
    <property type="match status" value="1"/>
</dbReference>
<keyword evidence="1 5" id="KW-0378">Hydrolase</keyword>
<evidence type="ECO:0000313" key="6">
    <source>
        <dbReference type="Proteomes" id="UP000276437"/>
    </source>
</evidence>
<evidence type="ECO:0000259" key="4">
    <source>
        <dbReference type="SMART" id="SM01027"/>
    </source>
</evidence>
<dbReference type="InterPro" id="IPR022712">
    <property type="entry name" value="Beta_Casp"/>
</dbReference>
<dbReference type="Pfam" id="PF00753">
    <property type="entry name" value="Lactamase_B"/>
    <property type="match status" value="1"/>
</dbReference>
<keyword evidence="2" id="KW-0175">Coiled coil</keyword>
<dbReference type="EC" id="3.1.-.-" evidence="5"/>
<dbReference type="KEGG" id="mana:MAMMFC1_03386"/>
<dbReference type="Pfam" id="PF10996">
    <property type="entry name" value="Beta-Casp"/>
    <property type="match status" value="1"/>
</dbReference>
<feature type="domain" description="Beta-Casp" evidence="4">
    <location>
        <begin position="252"/>
        <end position="378"/>
    </location>
</feature>
<name>A0A348ANP3_9FIRM</name>
<organism evidence="5 6">
    <name type="scientific">Methylomusa anaerophila</name>
    <dbReference type="NCBI Taxonomy" id="1930071"/>
    <lineage>
        <taxon>Bacteria</taxon>
        <taxon>Bacillati</taxon>
        <taxon>Bacillota</taxon>
        <taxon>Negativicutes</taxon>
        <taxon>Selenomonadales</taxon>
        <taxon>Sporomusaceae</taxon>
        <taxon>Methylomusa</taxon>
    </lineage>
</organism>
<dbReference type="Proteomes" id="UP000276437">
    <property type="component" value="Chromosome"/>
</dbReference>
<dbReference type="PANTHER" id="PTHR11203:SF37">
    <property type="entry name" value="INTEGRATOR COMPLEX SUBUNIT 11"/>
    <property type="match status" value="1"/>
</dbReference>
<dbReference type="Pfam" id="PF07521">
    <property type="entry name" value="RMMBL"/>
    <property type="match status" value="1"/>
</dbReference>
<reference evidence="5 6" key="1">
    <citation type="journal article" date="2018" name="Int. J. Syst. Evol. Microbiol.">
        <title>Methylomusa anaerophila gen. nov., sp. nov., an anaerobic methanol-utilizing bacterium isolated from a microbial fuel cell.</title>
        <authorList>
            <person name="Amano N."/>
            <person name="Yamamuro A."/>
            <person name="Miyahara M."/>
            <person name="Kouzuma A."/>
            <person name="Abe T."/>
            <person name="Watanabe K."/>
        </authorList>
    </citation>
    <scope>NUCLEOTIDE SEQUENCE [LARGE SCALE GENOMIC DNA]</scope>
    <source>
        <strain evidence="5 6">MMFC1</strain>
    </source>
</reference>
<proteinExistence type="predicted"/>
<dbReference type="InterPro" id="IPR011108">
    <property type="entry name" value="RMMBL"/>
</dbReference>
<accession>A0A348ANP3</accession>
<dbReference type="RefSeq" id="WP_126309626.1">
    <property type="nucleotide sequence ID" value="NZ_AP018449.1"/>
</dbReference>
<dbReference type="SMART" id="SM01027">
    <property type="entry name" value="Beta-Casp"/>
    <property type="match status" value="1"/>
</dbReference>
<dbReference type="GO" id="GO:0016787">
    <property type="term" value="F:hydrolase activity"/>
    <property type="evidence" value="ECO:0007669"/>
    <property type="project" value="UniProtKB-KW"/>
</dbReference>
<dbReference type="InterPro" id="IPR050698">
    <property type="entry name" value="MBL"/>
</dbReference>
<dbReference type="Gene3D" id="3.60.15.10">
    <property type="entry name" value="Ribonuclease Z/Hydroxyacylglutathione hydrolase-like"/>
    <property type="match status" value="1"/>
</dbReference>
<evidence type="ECO:0000256" key="2">
    <source>
        <dbReference type="SAM" id="Coils"/>
    </source>
</evidence>
<feature type="domain" description="Metallo-beta-lactamase" evidence="3">
    <location>
        <begin position="13"/>
        <end position="247"/>
    </location>
</feature>
<keyword evidence="6" id="KW-1185">Reference proteome</keyword>
<protein>
    <submittedName>
        <fullName evidence="5">Ribonuclease</fullName>
        <ecNumber evidence="5">3.1.-.-</ecNumber>
    </submittedName>
</protein>
<evidence type="ECO:0000259" key="3">
    <source>
        <dbReference type="SMART" id="SM00849"/>
    </source>
</evidence>
<gene>
    <name evidence="5" type="ORF">MAMMFC1_03386</name>
</gene>
<evidence type="ECO:0000313" key="5">
    <source>
        <dbReference type="EMBL" id="BBB92691.1"/>
    </source>
</evidence>
<dbReference type="Gene3D" id="3.40.50.10890">
    <property type="match status" value="1"/>
</dbReference>
<dbReference type="PANTHER" id="PTHR11203">
    <property type="entry name" value="CLEAVAGE AND POLYADENYLATION SPECIFICITY FACTOR FAMILY MEMBER"/>
    <property type="match status" value="1"/>
</dbReference>
<dbReference type="OrthoDB" id="9803916at2"/>
<dbReference type="InterPro" id="IPR036866">
    <property type="entry name" value="RibonucZ/Hydroxyglut_hydro"/>
</dbReference>
<dbReference type="AlphaFoldDB" id="A0A348ANP3"/>
<dbReference type="EMBL" id="AP018449">
    <property type="protein sequence ID" value="BBB92691.1"/>
    <property type="molecule type" value="Genomic_DNA"/>
</dbReference>
<evidence type="ECO:0000256" key="1">
    <source>
        <dbReference type="ARBA" id="ARBA00022801"/>
    </source>
</evidence>
<feature type="coiled-coil region" evidence="2">
    <location>
        <begin position="482"/>
        <end position="509"/>
    </location>
</feature>
<sequence>MRLTFLGATGMVTGSSYLLEVGEGKFLVDCGMFQGSKAITALNSQPFFYDPASINGVLLTHAHIDHSGLLPRLCKSGFKGPIHATKVTVELCGIMLPDSGHIQEFEAEIANRKGQRAGKKPVEPLYTVDDAYSCLKQFSPVAYNTELKLSPEVTVKFQDAGHILGSSMLEIWVTENGKTVKLLFSGDLGQPDQPIIKDPTIIDHADYIIVESTYGAREHDDEDPVEVLAKAINDTVSKGGNIIIPSFAVGRTQTILYYLHELFKDKLIPDIPVIIDSPLAISATDIFMHNTQEYDSEAYDMFYSEHDNPLYLPQLTFTKTSEESKAINKMDRPAIIISASGMADAGRILHHLKHNLWRPQCAVLFVGYQAQGSMGRRLLDGVKKVKIMGEDISVKAKIYNLEGFSAHADRDQLLAWLSNFKTKPANIFIVHGEKDMSEPFAILLQERLEVSTYIPKYTDSALIDGKDFHIEPSHFIMVDPVMQQLRDLLDEMEREFVDYRRRLEEVSVVGSGNSKGQEILRCLKKIRTFAKKTIDDVI</sequence>
<dbReference type="SMART" id="SM00849">
    <property type="entry name" value="Lactamase_B"/>
    <property type="match status" value="1"/>
</dbReference>
<dbReference type="InterPro" id="IPR001279">
    <property type="entry name" value="Metallo-B-lactamas"/>
</dbReference>
<dbReference type="CDD" id="cd16295">
    <property type="entry name" value="TTHA0252-CPSF-like_MBL-fold"/>
    <property type="match status" value="1"/>
</dbReference>